<dbReference type="InterPro" id="IPR050680">
    <property type="entry name" value="YpeA/RimI_acetyltransf"/>
</dbReference>
<dbReference type="CDD" id="cd04301">
    <property type="entry name" value="NAT_SF"/>
    <property type="match status" value="1"/>
</dbReference>
<evidence type="ECO:0000256" key="2">
    <source>
        <dbReference type="ARBA" id="ARBA00023315"/>
    </source>
</evidence>
<evidence type="ECO:0000259" key="3">
    <source>
        <dbReference type="PROSITE" id="PS51186"/>
    </source>
</evidence>
<keyword evidence="2" id="KW-0012">Acyltransferase</keyword>
<dbReference type="InterPro" id="IPR016181">
    <property type="entry name" value="Acyl_CoA_acyltransferase"/>
</dbReference>
<dbReference type="AlphaFoldDB" id="A0A2Z6ID49"/>
<dbReference type="Gene3D" id="3.40.630.30">
    <property type="match status" value="1"/>
</dbReference>
<dbReference type="OrthoDB" id="8595358at2"/>
<dbReference type="PROSITE" id="PS51186">
    <property type="entry name" value="GNAT"/>
    <property type="match status" value="1"/>
</dbReference>
<dbReference type="PANTHER" id="PTHR43420">
    <property type="entry name" value="ACETYLTRANSFERASE"/>
    <property type="match status" value="1"/>
</dbReference>
<organism evidence="4 5">
    <name type="scientific">Sutterella megalosphaeroides</name>
    <dbReference type="NCBI Taxonomy" id="2494234"/>
    <lineage>
        <taxon>Bacteria</taxon>
        <taxon>Pseudomonadati</taxon>
        <taxon>Pseudomonadota</taxon>
        <taxon>Betaproteobacteria</taxon>
        <taxon>Burkholderiales</taxon>
        <taxon>Sutterellaceae</taxon>
        <taxon>Sutterella</taxon>
    </lineage>
</organism>
<dbReference type="EMBL" id="AP018786">
    <property type="protein sequence ID" value="BBF23577.1"/>
    <property type="molecule type" value="Genomic_DNA"/>
</dbReference>
<dbReference type="Proteomes" id="UP000271003">
    <property type="component" value="Chromosome"/>
</dbReference>
<dbReference type="InterPro" id="IPR000182">
    <property type="entry name" value="GNAT_dom"/>
</dbReference>
<evidence type="ECO:0000256" key="1">
    <source>
        <dbReference type="ARBA" id="ARBA00022679"/>
    </source>
</evidence>
<dbReference type="SUPFAM" id="SSF55729">
    <property type="entry name" value="Acyl-CoA N-acyltransferases (Nat)"/>
    <property type="match status" value="1"/>
</dbReference>
<sequence>MISPELNMRLAGEDDVPAVAHILNVVSEGVIEHLLTGVVPGMGPEKLLQMVLMRGQGAYDLKNIVLFEVRGTLAGLLFSYDASLQKVPAVMEGFIAKAKLDPVRPLLEAAYPEALWINTFWVADEFRGQGLSRLMMSMAEDMARDSGKKALALHCWADNARAIRFYEKAGFVKAGATPSGGPLLERHPAGGELWVKPVAGTK</sequence>
<accession>A0A2Z6ID49</accession>
<evidence type="ECO:0000313" key="4">
    <source>
        <dbReference type="EMBL" id="BBF23577.1"/>
    </source>
</evidence>
<dbReference type="GO" id="GO:0016747">
    <property type="term" value="F:acyltransferase activity, transferring groups other than amino-acyl groups"/>
    <property type="evidence" value="ECO:0007669"/>
    <property type="project" value="InterPro"/>
</dbReference>
<protein>
    <recommendedName>
        <fullName evidence="3">N-acetyltransferase domain-containing protein</fullName>
    </recommendedName>
</protein>
<reference evidence="4 5" key="1">
    <citation type="journal article" date="2018" name="Int. J. Syst. Evol. Microbiol.">
        <title>Mesosutterella multiformis gen. nov., sp. nov., a member of the family Sutterellaceae and Sutterella megalosphaeroides sp. nov., isolated from human faeces.</title>
        <authorList>
            <person name="Sakamoto M."/>
            <person name="Ikeyama N."/>
            <person name="Kunihiro T."/>
            <person name="Iino T."/>
            <person name="Yuki M."/>
            <person name="Ohkuma M."/>
        </authorList>
    </citation>
    <scope>NUCLEOTIDE SEQUENCE [LARGE SCALE GENOMIC DNA]</scope>
    <source>
        <strain evidence="4 5">6FBBBH3</strain>
    </source>
</reference>
<dbReference type="PANTHER" id="PTHR43420:SF47">
    <property type="entry name" value="N-ACETYLTRANSFERASE DOMAIN-CONTAINING PROTEIN"/>
    <property type="match status" value="1"/>
</dbReference>
<dbReference type="Pfam" id="PF00583">
    <property type="entry name" value="Acetyltransf_1"/>
    <property type="match status" value="1"/>
</dbReference>
<evidence type="ECO:0000313" key="5">
    <source>
        <dbReference type="Proteomes" id="UP000271003"/>
    </source>
</evidence>
<keyword evidence="1" id="KW-0808">Transferase</keyword>
<dbReference type="RefSeq" id="WP_120177169.1">
    <property type="nucleotide sequence ID" value="NZ_AP018786.1"/>
</dbReference>
<name>A0A2Z6ID49_9BURK</name>
<gene>
    <name evidence="4" type="ORF">SUTMEG_14680</name>
</gene>
<dbReference type="KEGG" id="sutt:SUTMEG_14680"/>
<proteinExistence type="predicted"/>
<feature type="domain" description="N-acetyltransferase" evidence="3">
    <location>
        <begin position="51"/>
        <end position="190"/>
    </location>
</feature>
<keyword evidence="5" id="KW-1185">Reference proteome</keyword>